<dbReference type="Pfam" id="PF06177">
    <property type="entry name" value="QueT"/>
    <property type="match status" value="1"/>
</dbReference>
<dbReference type="PANTHER" id="PTHR40044:SF1">
    <property type="entry name" value="INTEGRAL MEMBRANE PROTEIN"/>
    <property type="match status" value="1"/>
</dbReference>
<gene>
    <name evidence="2" type="ORF">SAMN04488099_1054</name>
</gene>
<dbReference type="InterPro" id="IPR010387">
    <property type="entry name" value="QueT"/>
</dbReference>
<feature type="transmembrane region" description="Helical" evidence="1">
    <location>
        <begin position="72"/>
        <end position="89"/>
    </location>
</feature>
<feature type="transmembrane region" description="Helical" evidence="1">
    <location>
        <begin position="6"/>
        <end position="28"/>
    </location>
</feature>
<dbReference type="Proteomes" id="UP000199081">
    <property type="component" value="Unassembled WGS sequence"/>
</dbReference>
<dbReference type="STRING" id="426702.SAMN04488099_1054"/>
<dbReference type="PIRSF" id="PIRSF031501">
    <property type="entry name" value="QueT"/>
    <property type="match status" value="1"/>
</dbReference>
<dbReference type="RefSeq" id="WP_170230973.1">
    <property type="nucleotide sequence ID" value="NZ_BJYC01000005.1"/>
</dbReference>
<protein>
    <submittedName>
        <fullName evidence="2">Uncharacterized membrane protein</fullName>
    </submittedName>
</protein>
<feature type="transmembrane region" description="Helical" evidence="1">
    <location>
        <begin position="128"/>
        <end position="152"/>
    </location>
</feature>
<sequence length="164" mass="18418">MKTKQWVLNAIIGALYTGITLLIAPFGFGAIQFRLSEMLNHLAVFNKKYAYGVTAGVVLTNLILSPFGVYDWILGVGHTIVSFIIFFIVTKKIQSPVKKMVINTVIFSVFSFMIALMLLLIGVEEVFWLTYLTVFLGQFVTMGVGIPIILSLDKKLNFNKRMEN</sequence>
<keyword evidence="1" id="KW-1133">Transmembrane helix</keyword>
<keyword evidence="1" id="KW-0812">Transmembrane</keyword>
<reference evidence="3" key="1">
    <citation type="submission" date="2016-10" db="EMBL/GenBank/DDBJ databases">
        <authorList>
            <person name="Varghese N."/>
            <person name="Submissions S."/>
        </authorList>
    </citation>
    <scope>NUCLEOTIDE SEQUENCE [LARGE SCALE GENOMIC DNA]</scope>
    <source>
        <strain evidence="3">DSM 19183</strain>
    </source>
</reference>
<dbReference type="AlphaFoldDB" id="A0A1H7IWY3"/>
<keyword evidence="3" id="KW-1185">Reference proteome</keyword>
<evidence type="ECO:0000313" key="3">
    <source>
        <dbReference type="Proteomes" id="UP000199081"/>
    </source>
</evidence>
<accession>A0A1H7IWY3</accession>
<name>A0A1H7IWY3_9LACT</name>
<dbReference type="EMBL" id="FNZU01000005">
    <property type="protein sequence ID" value="SEK66472.1"/>
    <property type="molecule type" value="Genomic_DNA"/>
</dbReference>
<keyword evidence="1" id="KW-0472">Membrane</keyword>
<proteinExistence type="predicted"/>
<feature type="transmembrane region" description="Helical" evidence="1">
    <location>
        <begin position="101"/>
        <end position="122"/>
    </location>
</feature>
<dbReference type="PANTHER" id="PTHR40044">
    <property type="entry name" value="INTEGRAL MEMBRANE PROTEIN-RELATED"/>
    <property type="match status" value="1"/>
</dbReference>
<evidence type="ECO:0000256" key="1">
    <source>
        <dbReference type="SAM" id="Phobius"/>
    </source>
</evidence>
<organism evidence="2 3">
    <name type="scientific">Alkalibacterium pelagium</name>
    <dbReference type="NCBI Taxonomy" id="426702"/>
    <lineage>
        <taxon>Bacteria</taxon>
        <taxon>Bacillati</taxon>
        <taxon>Bacillota</taxon>
        <taxon>Bacilli</taxon>
        <taxon>Lactobacillales</taxon>
        <taxon>Carnobacteriaceae</taxon>
        <taxon>Alkalibacterium</taxon>
    </lineage>
</organism>
<evidence type="ECO:0000313" key="2">
    <source>
        <dbReference type="EMBL" id="SEK66472.1"/>
    </source>
</evidence>